<comment type="caution">
    <text evidence="2">The sequence shown here is derived from an EMBL/GenBank/DDBJ whole genome shotgun (WGS) entry which is preliminary data.</text>
</comment>
<feature type="transmembrane region" description="Helical" evidence="1">
    <location>
        <begin position="12"/>
        <end position="32"/>
    </location>
</feature>
<evidence type="ECO:0000313" key="2">
    <source>
        <dbReference type="EMBL" id="TWW12810.1"/>
    </source>
</evidence>
<accession>A0A5C6ME95</accession>
<proteinExistence type="predicted"/>
<name>A0A5C6ME95_9PLAN</name>
<evidence type="ECO:0000256" key="1">
    <source>
        <dbReference type="SAM" id="Phobius"/>
    </source>
</evidence>
<gene>
    <name evidence="2" type="ORF">E3A20_00120</name>
</gene>
<evidence type="ECO:0000313" key="3">
    <source>
        <dbReference type="Proteomes" id="UP000321083"/>
    </source>
</evidence>
<sequence>MRGPGSKPTLFFRLVVPATSVFVITILALIAVLFGDERAPLPRLLNRHGNTLLLVEFAAILVLSVLAMVLDRRQILRDQKLQAESGDSGPVDPA</sequence>
<dbReference type="Proteomes" id="UP000321083">
    <property type="component" value="Unassembled WGS sequence"/>
</dbReference>
<keyword evidence="1" id="KW-1133">Transmembrane helix</keyword>
<organism evidence="2 3">
    <name type="scientific">Planctomyces bekefii</name>
    <dbReference type="NCBI Taxonomy" id="1653850"/>
    <lineage>
        <taxon>Bacteria</taxon>
        <taxon>Pseudomonadati</taxon>
        <taxon>Planctomycetota</taxon>
        <taxon>Planctomycetia</taxon>
        <taxon>Planctomycetales</taxon>
        <taxon>Planctomycetaceae</taxon>
        <taxon>Planctomyces</taxon>
    </lineage>
</organism>
<reference evidence="2 3" key="1">
    <citation type="submission" date="2019-08" db="EMBL/GenBank/DDBJ databases">
        <title>100 year-old enigma solved: identification of Planctomyces bekefii, the type genus and species of the phylum Planctomycetes.</title>
        <authorList>
            <person name="Svetlana D.N."/>
            <person name="Overmann J."/>
        </authorList>
    </citation>
    <scope>NUCLEOTIDE SEQUENCE [LARGE SCALE GENOMIC DNA]</scope>
    <source>
        <strain evidence="2">Phe10_nw2017</strain>
    </source>
</reference>
<dbReference type="AlphaFoldDB" id="A0A5C6ME95"/>
<feature type="transmembrane region" description="Helical" evidence="1">
    <location>
        <begin position="52"/>
        <end position="70"/>
    </location>
</feature>
<keyword evidence="3" id="KW-1185">Reference proteome</keyword>
<protein>
    <submittedName>
        <fullName evidence="2">Uncharacterized protein</fullName>
    </submittedName>
</protein>
<keyword evidence="1" id="KW-0812">Transmembrane</keyword>
<dbReference type="EMBL" id="SRHE01000001">
    <property type="protein sequence ID" value="TWW12810.1"/>
    <property type="molecule type" value="Genomic_DNA"/>
</dbReference>
<reference evidence="2 3" key="2">
    <citation type="submission" date="2019-08" db="EMBL/GenBank/DDBJ databases">
        <authorList>
            <person name="Henke P."/>
        </authorList>
    </citation>
    <scope>NUCLEOTIDE SEQUENCE [LARGE SCALE GENOMIC DNA]</scope>
    <source>
        <strain evidence="2">Phe10_nw2017</strain>
    </source>
</reference>
<keyword evidence="1" id="KW-0472">Membrane</keyword>